<feature type="repeat" description="ANK" evidence="3">
    <location>
        <begin position="191"/>
        <end position="223"/>
    </location>
</feature>
<dbReference type="InterPro" id="IPR002110">
    <property type="entry name" value="Ankyrin_rpt"/>
</dbReference>
<evidence type="ECO:0000256" key="3">
    <source>
        <dbReference type="PROSITE-ProRule" id="PRU00023"/>
    </source>
</evidence>
<protein>
    <submittedName>
        <fullName evidence="4">Serine/threonine-protein phosphatase 6 regulatory ankyrin repeat subunit B</fullName>
    </submittedName>
</protein>
<dbReference type="PANTHER" id="PTHR24198:SF165">
    <property type="entry name" value="ANKYRIN REPEAT-CONTAINING PROTEIN-RELATED"/>
    <property type="match status" value="1"/>
</dbReference>
<feature type="repeat" description="ANK" evidence="3">
    <location>
        <begin position="255"/>
        <end position="279"/>
    </location>
</feature>
<dbReference type="AlphaFoldDB" id="A0A9P4XK38"/>
<accession>A0A9P4XK38</accession>
<comment type="caution">
    <text evidence="4">The sequence shown here is derived from an EMBL/GenBank/DDBJ whole genome shotgun (WGS) entry which is preliminary data.</text>
</comment>
<proteinExistence type="predicted"/>
<keyword evidence="1" id="KW-0677">Repeat</keyword>
<gene>
    <name evidence="4" type="ORF">CFAM422_003778</name>
</gene>
<dbReference type="PANTHER" id="PTHR24198">
    <property type="entry name" value="ANKYRIN REPEAT AND PROTEIN KINASE DOMAIN-CONTAINING PROTEIN"/>
    <property type="match status" value="1"/>
</dbReference>
<evidence type="ECO:0000256" key="1">
    <source>
        <dbReference type="ARBA" id="ARBA00022737"/>
    </source>
</evidence>
<dbReference type="SMART" id="SM00248">
    <property type="entry name" value="ANK"/>
    <property type="match status" value="5"/>
</dbReference>
<dbReference type="PRINTS" id="PR01415">
    <property type="entry name" value="ANKYRIN"/>
</dbReference>
<evidence type="ECO:0000256" key="2">
    <source>
        <dbReference type="ARBA" id="ARBA00023043"/>
    </source>
</evidence>
<dbReference type="EMBL" id="QLNT01000005">
    <property type="protein sequence ID" value="KAF3074050.1"/>
    <property type="molecule type" value="Genomic_DNA"/>
</dbReference>
<dbReference type="Gene3D" id="1.25.40.20">
    <property type="entry name" value="Ankyrin repeat-containing domain"/>
    <property type="match status" value="2"/>
</dbReference>
<dbReference type="Pfam" id="PF12796">
    <property type="entry name" value="Ank_2"/>
    <property type="match status" value="3"/>
</dbReference>
<dbReference type="PROSITE" id="PS50297">
    <property type="entry name" value="ANK_REP_REGION"/>
    <property type="match status" value="3"/>
</dbReference>
<feature type="repeat" description="ANK" evidence="3">
    <location>
        <begin position="146"/>
        <end position="169"/>
    </location>
</feature>
<keyword evidence="2 3" id="KW-0040">ANK repeat</keyword>
<organism evidence="4 5">
    <name type="scientific">Trichoderma lentiforme</name>
    <dbReference type="NCBI Taxonomy" id="1567552"/>
    <lineage>
        <taxon>Eukaryota</taxon>
        <taxon>Fungi</taxon>
        <taxon>Dikarya</taxon>
        <taxon>Ascomycota</taxon>
        <taxon>Pezizomycotina</taxon>
        <taxon>Sordariomycetes</taxon>
        <taxon>Hypocreomycetidae</taxon>
        <taxon>Hypocreales</taxon>
        <taxon>Hypocreaceae</taxon>
        <taxon>Trichoderma</taxon>
    </lineage>
</organism>
<keyword evidence="5" id="KW-1185">Reference proteome</keyword>
<sequence length="326" mass="36202">MNQERQLPEILFGLFRSSTQISQDFHKFPVKYPIANFIEKYDESSTKPITAEGELANGMDDVELGPEKEPQNFTLHEIATLDHLETLRTLVGLKQTLSNGLTSSQHDYGATCDYKYLLHRAALDDKLEAFKTLLRLSENDSEANDEGMTPLHMAAAGGSTDVISHLLDKYTIEHEPANVEVLNLLDKQDTKGRTPLIMAASMGHEEATKLLLQSGANISMQDDTKKTALHYGALKSLVAVEDFISSDLLSVHDKDGRTALHIAASSGNSSMTSKIVDVLKREFRLEEAINCRDRTKKTPLQYAAEQGHTAIVKEFLSHQDCVDTEN</sequence>
<dbReference type="Proteomes" id="UP000801864">
    <property type="component" value="Unassembled WGS sequence"/>
</dbReference>
<dbReference type="SUPFAM" id="SSF48403">
    <property type="entry name" value="Ankyrin repeat"/>
    <property type="match status" value="1"/>
</dbReference>
<name>A0A9P4XK38_9HYPO</name>
<dbReference type="InterPro" id="IPR036770">
    <property type="entry name" value="Ankyrin_rpt-contain_sf"/>
</dbReference>
<evidence type="ECO:0000313" key="5">
    <source>
        <dbReference type="Proteomes" id="UP000801864"/>
    </source>
</evidence>
<reference evidence="4 5" key="1">
    <citation type="submission" date="2018-06" db="EMBL/GenBank/DDBJ databases">
        <title>Genome analysis of cellulolytic fungus Trichoderma lentiforme CFAM-422.</title>
        <authorList>
            <person name="Steindorff A.S."/>
            <person name="Formighieri E.F."/>
            <person name="Midorikawa G.E.O."/>
            <person name="Tamietti M.S."/>
            <person name="Ramos E.Z."/>
            <person name="Silva A.S."/>
            <person name="Bon E.P.S."/>
            <person name="Mendes T.D."/>
            <person name="Damaso M.C.T."/>
            <person name="Favaro L.C.L."/>
        </authorList>
    </citation>
    <scope>NUCLEOTIDE SEQUENCE [LARGE SCALE GENOMIC DNA]</scope>
    <source>
        <strain evidence="4 5">CFAM-422</strain>
    </source>
</reference>
<feature type="repeat" description="ANK" evidence="3">
    <location>
        <begin position="295"/>
        <end position="326"/>
    </location>
</feature>
<dbReference type="PROSITE" id="PS50088">
    <property type="entry name" value="ANK_REPEAT"/>
    <property type="match status" value="4"/>
</dbReference>
<evidence type="ECO:0000313" key="4">
    <source>
        <dbReference type="EMBL" id="KAF3074050.1"/>
    </source>
</evidence>